<keyword evidence="3" id="KW-0597">Phosphoprotein</keyword>
<gene>
    <name evidence="11" type="ORF">HYN43_002920</name>
</gene>
<dbReference type="RefSeq" id="WP_119408028.1">
    <property type="nucleotide sequence ID" value="NZ_CP032869.1"/>
</dbReference>
<keyword evidence="9" id="KW-0472">Membrane</keyword>
<evidence type="ECO:0000313" key="12">
    <source>
        <dbReference type="Proteomes" id="UP000270046"/>
    </source>
</evidence>
<dbReference type="InterPro" id="IPR036890">
    <property type="entry name" value="HATPase_C_sf"/>
</dbReference>
<dbReference type="Proteomes" id="UP000270046">
    <property type="component" value="Chromosome"/>
</dbReference>
<dbReference type="PANTHER" id="PTHR41523">
    <property type="entry name" value="TWO-COMPONENT SYSTEM SENSOR PROTEIN"/>
    <property type="match status" value="1"/>
</dbReference>
<dbReference type="InterPro" id="IPR011495">
    <property type="entry name" value="Sig_transdc_His_kin_sub2_dim/P"/>
</dbReference>
<dbReference type="GO" id="GO:0004673">
    <property type="term" value="F:protein histidine kinase activity"/>
    <property type="evidence" value="ECO:0007669"/>
    <property type="project" value="UniProtKB-EC"/>
</dbReference>
<keyword evidence="6 11" id="KW-0418">Kinase</keyword>
<dbReference type="SUPFAM" id="SSF48452">
    <property type="entry name" value="TPR-like"/>
    <property type="match status" value="2"/>
</dbReference>
<dbReference type="Pfam" id="PF07568">
    <property type="entry name" value="HisKA_2"/>
    <property type="match status" value="1"/>
</dbReference>
<dbReference type="EMBL" id="CP032869">
    <property type="protein sequence ID" value="AYL94309.1"/>
    <property type="molecule type" value="Genomic_DNA"/>
</dbReference>
<feature type="transmembrane region" description="Helical" evidence="9">
    <location>
        <begin position="569"/>
        <end position="588"/>
    </location>
</feature>
<keyword evidence="8" id="KW-0802">TPR repeat</keyword>
<evidence type="ECO:0000256" key="9">
    <source>
        <dbReference type="SAM" id="Phobius"/>
    </source>
</evidence>
<keyword evidence="9" id="KW-0812">Transmembrane</keyword>
<keyword evidence="12" id="KW-1185">Reference proteome</keyword>
<dbReference type="KEGG" id="muh:HYN43_002920"/>
<feature type="domain" description="Histidine kinase/HSP90-like ATPase" evidence="10">
    <location>
        <begin position="726"/>
        <end position="824"/>
    </location>
</feature>
<dbReference type="Gene3D" id="3.30.450.20">
    <property type="entry name" value="PAS domain"/>
    <property type="match status" value="1"/>
</dbReference>
<sequence length="834" mass="94279">MQWVDNRLLSGLTGYSLCRIGLSGLFLLASLFARAQYRGTPAALNAARIQLCSGLLTVAKDAGVDLDSTLVLASHASRISRVPVIMEDMTGDYAAESLTWMDKGQQKVFEQRIAGEKGEAHAKDMLALGAYLAFSPGLSTVRNDQAINVLNQALRELAACKLSRLYAQGLILKGKCLIKKVDTLAGVPCFDIIKSDPRFRNDKRLMAKALTYEGTYYPYLPSTSPLRIKFLQAAVKIYQELKDEISQVNVLQNIAYLSFAAGKPDRTLAAVQQTLAIQHEIKFPYTHYSTDLLCFLAFIRGDYPRALSIAVESVRTAEMTKDSIGLAYFYLRVSDAYWAADGHSAESNLWANKALRGFMKYGGDASLYRVLGNMDLVHYSYGSSKKLLRLLNGMMKSYPPRNTIQRQDLYSVFGSCYEEIGDFRNAEKYYLSAVALADSNDFSTANRFRGYVYISIGNFYIHRKNYSRARSYFISYLTGKPGRGAEWAYRLDAYHSLFRIDSAQGKFDAMKNLYQFFRLRDSIYTGQKNKAFEELNVRYHTLQKQKDLDMYRSKSLLQQQEARASRRNMYIGFAALLIVILFILARFISKQKSNRLLSLQKEEIDKKNHLLETIVREKDELLVSKEWLLKEVHHRVKNNLQLVMSLLNSQTNYLKDEAAMKAVLESRHRVLAMSLIHQTLYSSENVSSIEMGNYIRTVVEQLQESYETRGHIYIELQIEQLRLDVSLAVPVGLILNELVTNAIKHAFELRDANRIVVSFFKSAEEEITLIVADNGKGIPGDLDTSTTGSFGITLINGLTEDLNGNFSLENLAGTTATLVFRYEDVFSRASLSEL</sequence>
<dbReference type="SUPFAM" id="SSF55874">
    <property type="entry name" value="ATPase domain of HSP90 chaperone/DNA topoisomerase II/histidine kinase"/>
    <property type="match status" value="1"/>
</dbReference>
<proteinExistence type="predicted"/>
<dbReference type="Pfam" id="PF02518">
    <property type="entry name" value="HATPase_c"/>
    <property type="match status" value="1"/>
</dbReference>
<evidence type="ECO:0000256" key="2">
    <source>
        <dbReference type="ARBA" id="ARBA00012438"/>
    </source>
</evidence>
<evidence type="ECO:0000259" key="10">
    <source>
        <dbReference type="SMART" id="SM00387"/>
    </source>
</evidence>
<dbReference type="Gene3D" id="1.25.40.10">
    <property type="entry name" value="Tetratricopeptide repeat domain"/>
    <property type="match status" value="2"/>
</dbReference>
<dbReference type="PANTHER" id="PTHR41523:SF8">
    <property type="entry name" value="ETHYLENE RESPONSE SENSOR PROTEIN"/>
    <property type="match status" value="1"/>
</dbReference>
<accession>A0A494VK60</accession>
<organism evidence="11 12">
    <name type="scientific">Mucilaginibacter celer</name>
    <dbReference type="NCBI Taxonomy" id="2305508"/>
    <lineage>
        <taxon>Bacteria</taxon>
        <taxon>Pseudomonadati</taxon>
        <taxon>Bacteroidota</taxon>
        <taxon>Sphingobacteriia</taxon>
        <taxon>Sphingobacteriales</taxon>
        <taxon>Sphingobacteriaceae</taxon>
        <taxon>Mucilaginibacter</taxon>
    </lineage>
</organism>
<evidence type="ECO:0000256" key="8">
    <source>
        <dbReference type="PROSITE-ProRule" id="PRU00339"/>
    </source>
</evidence>
<dbReference type="GO" id="GO:0005524">
    <property type="term" value="F:ATP binding"/>
    <property type="evidence" value="ECO:0007669"/>
    <property type="project" value="UniProtKB-KW"/>
</dbReference>
<evidence type="ECO:0000256" key="5">
    <source>
        <dbReference type="ARBA" id="ARBA00022741"/>
    </source>
</evidence>
<comment type="catalytic activity">
    <reaction evidence="1">
        <text>ATP + protein L-histidine = ADP + protein N-phospho-L-histidine.</text>
        <dbReference type="EC" id="2.7.13.3"/>
    </reaction>
</comment>
<dbReference type="SMART" id="SM00387">
    <property type="entry name" value="HATPase_c"/>
    <property type="match status" value="1"/>
</dbReference>
<evidence type="ECO:0000256" key="1">
    <source>
        <dbReference type="ARBA" id="ARBA00000085"/>
    </source>
</evidence>
<dbReference type="InterPro" id="IPR003594">
    <property type="entry name" value="HATPase_dom"/>
</dbReference>
<protein>
    <recommendedName>
        <fullName evidence="2">histidine kinase</fullName>
        <ecNumber evidence="2">2.7.13.3</ecNumber>
    </recommendedName>
</protein>
<dbReference type="InterPro" id="IPR011990">
    <property type="entry name" value="TPR-like_helical_dom_sf"/>
</dbReference>
<evidence type="ECO:0000256" key="7">
    <source>
        <dbReference type="ARBA" id="ARBA00022840"/>
    </source>
</evidence>
<keyword evidence="7" id="KW-0067">ATP-binding</keyword>
<name>A0A494VK60_9SPHI</name>
<keyword evidence="9" id="KW-1133">Transmembrane helix</keyword>
<dbReference type="AlphaFoldDB" id="A0A494VK60"/>
<dbReference type="OrthoDB" id="1523170at2"/>
<evidence type="ECO:0000256" key="4">
    <source>
        <dbReference type="ARBA" id="ARBA00022679"/>
    </source>
</evidence>
<feature type="transmembrane region" description="Helical" evidence="9">
    <location>
        <begin position="12"/>
        <end position="33"/>
    </location>
</feature>
<evidence type="ECO:0000256" key="3">
    <source>
        <dbReference type="ARBA" id="ARBA00022553"/>
    </source>
</evidence>
<evidence type="ECO:0000256" key="6">
    <source>
        <dbReference type="ARBA" id="ARBA00022777"/>
    </source>
</evidence>
<dbReference type="Gene3D" id="3.30.565.10">
    <property type="entry name" value="Histidine kinase-like ATPase, C-terminal domain"/>
    <property type="match status" value="1"/>
</dbReference>
<evidence type="ECO:0000313" key="11">
    <source>
        <dbReference type="EMBL" id="AYL94309.1"/>
    </source>
</evidence>
<feature type="repeat" description="TPR" evidence="8">
    <location>
        <begin position="407"/>
        <end position="440"/>
    </location>
</feature>
<dbReference type="InterPro" id="IPR019734">
    <property type="entry name" value="TPR_rpt"/>
</dbReference>
<reference evidence="11 12" key="1">
    <citation type="submission" date="2018-10" db="EMBL/GenBank/DDBJ databases">
        <title>Genome sequencing of Mucilaginibacter sp. HYN0043.</title>
        <authorList>
            <person name="Kim M."/>
            <person name="Yi H."/>
        </authorList>
    </citation>
    <scope>NUCLEOTIDE SEQUENCE [LARGE SCALE GENOMIC DNA]</scope>
    <source>
        <strain evidence="11 12">HYN0043</strain>
    </source>
</reference>
<keyword evidence="4" id="KW-0808">Transferase</keyword>
<keyword evidence="5" id="KW-0547">Nucleotide-binding</keyword>
<dbReference type="EC" id="2.7.13.3" evidence="2"/>
<dbReference type="PROSITE" id="PS50005">
    <property type="entry name" value="TPR"/>
    <property type="match status" value="1"/>
</dbReference>